<reference evidence="1" key="1">
    <citation type="submission" date="2023-04" db="EMBL/GenBank/DDBJ databases">
        <title>Draft Genome sequencing of Naganishia species isolated from polar environments using Oxford Nanopore Technology.</title>
        <authorList>
            <person name="Leo P."/>
            <person name="Venkateswaran K."/>
        </authorList>
    </citation>
    <scope>NUCLEOTIDE SEQUENCE</scope>
    <source>
        <strain evidence="1">MNA-CCFEE 5261</strain>
    </source>
</reference>
<evidence type="ECO:0000313" key="2">
    <source>
        <dbReference type="Proteomes" id="UP001241377"/>
    </source>
</evidence>
<keyword evidence="2" id="KW-1185">Reference proteome</keyword>
<organism evidence="1 2">
    <name type="scientific">Naganishia cerealis</name>
    <dbReference type="NCBI Taxonomy" id="610337"/>
    <lineage>
        <taxon>Eukaryota</taxon>
        <taxon>Fungi</taxon>
        <taxon>Dikarya</taxon>
        <taxon>Basidiomycota</taxon>
        <taxon>Agaricomycotina</taxon>
        <taxon>Tremellomycetes</taxon>
        <taxon>Filobasidiales</taxon>
        <taxon>Filobasidiaceae</taxon>
        <taxon>Naganishia</taxon>
    </lineage>
</organism>
<sequence>MKFWKLSSYVLAALVSAAAASGPSDGDAIADPNSAVVKLTAADYQSFIDSNPLVLAEFFAPWCGYCKQLAPEFTKAANSLNETNPNIKLAQVDCTVEEELCMQHEIRGYPTLKVIRGSENKPDDYDGPREASGIVDYMVAQSKPAVQTIESADAAVAAIADLKKPAVIQILPADYKEGKQKENSTYFDVALARRKELTFLTIQDSDAVKALQDKFKSLKASKSPVYIAIQPGADDVVPLAEKFSKDALEKFITTEKVPYFGEINRETYLAYMTSPIPLAYYFYNSPDQKEALEKTFNDLGKKYRGKLNFVGLDATLFGRHAEILSMDPETIPLFAIQDVEANKKYGLDQKKNPNPSAKAITKFVEDFVAGKLSPIIKSQPLPTEEEVAAQPVVKLVAHNYESIVKDTSKDVFVKYYAEWCGHCKQLAPTWDELASIYDSNKPDANVVIAKLEHPENDVDVPVPIEGYPTILLYPANGEIDEKTGLRVPVTFNGARNLEALIDFVKENGGHKVDGHALKEAKGGVVEDEDDEVVEEKKEEQEEKDVDHDEL</sequence>
<comment type="caution">
    <text evidence="1">The sequence shown here is derived from an EMBL/GenBank/DDBJ whole genome shotgun (WGS) entry which is preliminary data.</text>
</comment>
<protein>
    <submittedName>
        <fullName evidence="1">Uncharacterized protein</fullName>
    </submittedName>
</protein>
<dbReference type="Proteomes" id="UP001241377">
    <property type="component" value="Unassembled WGS sequence"/>
</dbReference>
<proteinExistence type="predicted"/>
<accession>A0ACC2VBY0</accession>
<gene>
    <name evidence="1" type="ORF">QFC19_007062</name>
</gene>
<evidence type="ECO:0000313" key="1">
    <source>
        <dbReference type="EMBL" id="KAJ9096679.1"/>
    </source>
</evidence>
<name>A0ACC2VBY0_9TREE</name>
<dbReference type="EMBL" id="JASBWR010000091">
    <property type="protein sequence ID" value="KAJ9096679.1"/>
    <property type="molecule type" value="Genomic_DNA"/>
</dbReference>